<gene>
    <name evidence="8 11" type="primary">recO</name>
    <name evidence="11" type="ORF">H9850_02205</name>
</gene>
<dbReference type="Proteomes" id="UP000886829">
    <property type="component" value="Unassembled WGS sequence"/>
</dbReference>
<comment type="function">
    <text evidence="1 8">Involved in DNA repair and RecF pathway recombination.</text>
</comment>
<dbReference type="Gene3D" id="1.20.1440.120">
    <property type="entry name" value="Recombination protein O, C-terminal domain"/>
    <property type="match status" value="1"/>
</dbReference>
<dbReference type="NCBIfam" id="TIGR00613">
    <property type="entry name" value="reco"/>
    <property type="match status" value="1"/>
</dbReference>
<evidence type="ECO:0000256" key="9">
    <source>
        <dbReference type="SAM" id="MobiDB-lite"/>
    </source>
</evidence>
<dbReference type="EMBL" id="DXEV01000042">
    <property type="protein sequence ID" value="HIX56270.1"/>
    <property type="molecule type" value="Genomic_DNA"/>
</dbReference>
<evidence type="ECO:0000256" key="6">
    <source>
        <dbReference type="ARBA" id="ARBA00023204"/>
    </source>
</evidence>
<evidence type="ECO:0000313" key="11">
    <source>
        <dbReference type="EMBL" id="HIX56270.1"/>
    </source>
</evidence>
<dbReference type="GO" id="GO:0006310">
    <property type="term" value="P:DNA recombination"/>
    <property type="evidence" value="ECO:0007669"/>
    <property type="project" value="UniProtKB-UniRule"/>
</dbReference>
<feature type="domain" description="DNA replication/recombination mediator RecO N-terminal" evidence="10">
    <location>
        <begin position="9"/>
        <end position="82"/>
    </location>
</feature>
<protein>
    <recommendedName>
        <fullName evidence="3 8">DNA repair protein RecO</fullName>
    </recommendedName>
    <alternativeName>
        <fullName evidence="7 8">Recombination protein O</fullName>
    </alternativeName>
</protein>
<dbReference type="InterPro" id="IPR012340">
    <property type="entry name" value="NA-bd_OB-fold"/>
</dbReference>
<dbReference type="InterPro" id="IPR042242">
    <property type="entry name" value="RecO_C"/>
</dbReference>
<feature type="compositionally biased region" description="Low complexity" evidence="9">
    <location>
        <begin position="240"/>
        <end position="259"/>
    </location>
</feature>
<feature type="region of interest" description="Disordered" evidence="9">
    <location>
        <begin position="396"/>
        <end position="437"/>
    </location>
</feature>
<proteinExistence type="inferred from homology"/>
<dbReference type="InterPro" id="IPR037278">
    <property type="entry name" value="ARFGAP/RecO"/>
</dbReference>
<keyword evidence="4 8" id="KW-0227">DNA damage</keyword>
<evidence type="ECO:0000256" key="5">
    <source>
        <dbReference type="ARBA" id="ARBA00023172"/>
    </source>
</evidence>
<dbReference type="PANTHER" id="PTHR33991">
    <property type="entry name" value="DNA REPAIR PROTEIN RECO"/>
    <property type="match status" value="1"/>
</dbReference>
<evidence type="ECO:0000256" key="1">
    <source>
        <dbReference type="ARBA" id="ARBA00003065"/>
    </source>
</evidence>
<dbReference type="InterPro" id="IPR022572">
    <property type="entry name" value="DNA_rep/recomb_RecO_N"/>
</dbReference>
<evidence type="ECO:0000259" key="10">
    <source>
        <dbReference type="Pfam" id="PF11967"/>
    </source>
</evidence>
<evidence type="ECO:0000256" key="4">
    <source>
        <dbReference type="ARBA" id="ARBA00022763"/>
    </source>
</evidence>
<dbReference type="PANTHER" id="PTHR33991:SF1">
    <property type="entry name" value="DNA REPAIR PROTEIN RECO"/>
    <property type="match status" value="1"/>
</dbReference>
<accession>A0A9D1WBT1</accession>
<reference evidence="11" key="1">
    <citation type="journal article" date="2021" name="PeerJ">
        <title>Extensive microbial diversity within the chicken gut microbiome revealed by metagenomics and culture.</title>
        <authorList>
            <person name="Gilroy R."/>
            <person name="Ravi A."/>
            <person name="Getino M."/>
            <person name="Pursley I."/>
            <person name="Horton D.L."/>
            <person name="Alikhan N.F."/>
            <person name="Baker D."/>
            <person name="Gharbi K."/>
            <person name="Hall N."/>
            <person name="Watson M."/>
            <person name="Adriaenssens E.M."/>
            <person name="Foster-Nyarko E."/>
            <person name="Jarju S."/>
            <person name="Secka A."/>
            <person name="Antonio M."/>
            <person name="Oren A."/>
            <person name="Chaudhuri R.R."/>
            <person name="La Ragione R."/>
            <person name="Hildebrand F."/>
            <person name="Pallen M.J."/>
        </authorList>
    </citation>
    <scope>NUCLEOTIDE SEQUENCE</scope>
    <source>
        <strain evidence="11">USASDec5-558</strain>
    </source>
</reference>
<name>A0A9D1WBT1_9GAMM</name>
<evidence type="ECO:0000256" key="7">
    <source>
        <dbReference type="ARBA" id="ARBA00033409"/>
    </source>
</evidence>
<organism evidence="11 12">
    <name type="scientific">Candidatus Anaerobiospirillum pullistercoris</name>
    <dbReference type="NCBI Taxonomy" id="2838452"/>
    <lineage>
        <taxon>Bacteria</taxon>
        <taxon>Pseudomonadati</taxon>
        <taxon>Pseudomonadota</taxon>
        <taxon>Gammaproteobacteria</taxon>
        <taxon>Aeromonadales</taxon>
        <taxon>Succinivibrionaceae</taxon>
        <taxon>Anaerobiospirillum</taxon>
    </lineage>
</organism>
<dbReference type="SUPFAM" id="SSF57863">
    <property type="entry name" value="ArfGap/RecO-like zinc finger"/>
    <property type="match status" value="1"/>
</dbReference>
<dbReference type="Pfam" id="PF02565">
    <property type="entry name" value="RecO_C"/>
    <property type="match status" value="1"/>
</dbReference>
<dbReference type="Gene3D" id="2.40.50.140">
    <property type="entry name" value="Nucleic acid-binding proteins"/>
    <property type="match status" value="1"/>
</dbReference>
<evidence type="ECO:0000256" key="8">
    <source>
        <dbReference type="HAMAP-Rule" id="MF_00201"/>
    </source>
</evidence>
<keyword evidence="6 8" id="KW-0234">DNA repair</keyword>
<dbReference type="GO" id="GO:0006302">
    <property type="term" value="P:double-strand break repair"/>
    <property type="evidence" value="ECO:0007669"/>
    <property type="project" value="TreeGrafter"/>
</dbReference>
<sequence length="437" mass="47286">MAALVIEHEPCYIYHIRSFRETSLILEVLSLNYGPLHVMARGAKRANSQVQGIFQPFVPLKLSMRQGRKEDGLFYLNDYEFCTEGYNFKMPDYFCGMYVNELLHHLLNAKERDLTLFASYVSTLESIAQRDHIETHLRIFELNLLESLGYGLSACDDEGAALQPKEHYRFCFGLGFLPVPASLLQAQQRAASAAAAAAAAAAAKAKANAALASSPTSGAAGATGAASAANAVDVPPAEATAATATTATTAGAQEEPAAPDSGLLFAKSKVRGRKMSDSPRNTMGHMGFVPWWEEQRSSGNIERGARELAQKLELHGHDLMGPVLLGSEIADIVNQHFKLKTSLVSAKHLTGCIIERLLHGREIESRRLYREYRELLASRAHQAAIAHAGVDMTVSPQQTVQPTQSAQQAQSEQPAQSEQAQSQPQAAAAVKPHPAAS</sequence>
<dbReference type="GO" id="GO:0043590">
    <property type="term" value="C:bacterial nucleoid"/>
    <property type="evidence" value="ECO:0007669"/>
    <property type="project" value="TreeGrafter"/>
</dbReference>
<dbReference type="InterPro" id="IPR003717">
    <property type="entry name" value="RecO"/>
</dbReference>
<evidence type="ECO:0000256" key="3">
    <source>
        <dbReference type="ARBA" id="ARBA00021310"/>
    </source>
</evidence>
<evidence type="ECO:0000256" key="2">
    <source>
        <dbReference type="ARBA" id="ARBA00007452"/>
    </source>
</evidence>
<keyword evidence="5 8" id="KW-0233">DNA recombination</keyword>
<comment type="caution">
    <text evidence="11">The sequence shown here is derived from an EMBL/GenBank/DDBJ whole genome shotgun (WGS) entry which is preliminary data.</text>
</comment>
<reference evidence="11" key="2">
    <citation type="submission" date="2021-04" db="EMBL/GenBank/DDBJ databases">
        <authorList>
            <person name="Gilroy R."/>
        </authorList>
    </citation>
    <scope>NUCLEOTIDE SEQUENCE</scope>
    <source>
        <strain evidence="11">USASDec5-558</strain>
    </source>
</reference>
<dbReference type="HAMAP" id="MF_00201">
    <property type="entry name" value="RecO"/>
    <property type="match status" value="1"/>
</dbReference>
<comment type="similarity">
    <text evidence="2 8">Belongs to the RecO family.</text>
</comment>
<feature type="region of interest" description="Disordered" evidence="9">
    <location>
        <begin position="240"/>
        <end position="264"/>
    </location>
</feature>
<dbReference type="AlphaFoldDB" id="A0A9D1WBT1"/>
<dbReference type="Pfam" id="PF11967">
    <property type="entry name" value="RecO_N"/>
    <property type="match status" value="1"/>
</dbReference>
<evidence type="ECO:0000313" key="12">
    <source>
        <dbReference type="Proteomes" id="UP000886829"/>
    </source>
</evidence>
<dbReference type="SUPFAM" id="SSF50249">
    <property type="entry name" value="Nucleic acid-binding proteins"/>
    <property type="match status" value="1"/>
</dbReference>